<dbReference type="RefSeq" id="WP_317123232.1">
    <property type="nucleotide sequence ID" value="NZ_JAWJBA010000006.1"/>
</dbReference>
<evidence type="ECO:0000313" key="1">
    <source>
        <dbReference type="EMBL" id="MDV2686062.1"/>
    </source>
</evidence>
<proteinExistence type="predicted"/>
<evidence type="ECO:0008006" key="3">
    <source>
        <dbReference type="Google" id="ProtNLM"/>
    </source>
</evidence>
<comment type="caution">
    <text evidence="1">The sequence shown here is derived from an EMBL/GenBank/DDBJ whole genome shotgun (WGS) entry which is preliminary data.</text>
</comment>
<name>A0ABU3XDV6_9BACI</name>
<dbReference type="EMBL" id="JAWJBA010000006">
    <property type="protein sequence ID" value="MDV2686062.1"/>
    <property type="molecule type" value="Genomic_DNA"/>
</dbReference>
<sequence length="220" mass="25726">MKNFIMKMVLDKFHFLKVPELDLPPQAIQEFDEMYEKHISVEKCHLIPYKSEYPKYLFLHYLIENKNVLFHGSNDSTIRKLEPKVQTLFNGKPVRAVFAASDGVWSMFFAVMNKKGYEGSVRNLCLTLPTKKGIKRYYYFSVNKNQEDNCWIDGTIYILPKDRFSQGGIKDEWICESTIEPISKLSVTQDDFPFLDKIRKHKETESIVKTIARALLIKPS</sequence>
<keyword evidence="2" id="KW-1185">Reference proteome</keyword>
<evidence type="ECO:0000313" key="2">
    <source>
        <dbReference type="Proteomes" id="UP001287282"/>
    </source>
</evidence>
<accession>A0ABU3XDV6</accession>
<protein>
    <recommendedName>
        <fullName evidence="3">FRG domain-containing protein</fullName>
    </recommendedName>
</protein>
<reference evidence="1 2" key="1">
    <citation type="submission" date="2023-10" db="EMBL/GenBank/DDBJ databases">
        <title>Screening of Alkalihalobacillus lindianensis BZ-TG-R113 and Its Alleviation of Salt Stress on Rapeseed Growth.</title>
        <authorList>
            <person name="Zhao B."/>
            <person name="Guo T."/>
        </authorList>
    </citation>
    <scope>NUCLEOTIDE SEQUENCE [LARGE SCALE GENOMIC DNA]</scope>
    <source>
        <strain evidence="1 2">BZ-TG-R113</strain>
    </source>
</reference>
<dbReference type="Proteomes" id="UP001287282">
    <property type="component" value="Unassembled WGS sequence"/>
</dbReference>
<organism evidence="1 2">
    <name type="scientific">Alkalihalophilus lindianensis</name>
    <dbReference type="NCBI Taxonomy" id="1630542"/>
    <lineage>
        <taxon>Bacteria</taxon>
        <taxon>Bacillati</taxon>
        <taxon>Bacillota</taxon>
        <taxon>Bacilli</taxon>
        <taxon>Bacillales</taxon>
        <taxon>Bacillaceae</taxon>
        <taxon>Alkalihalophilus</taxon>
    </lineage>
</organism>
<gene>
    <name evidence="1" type="ORF">RYX56_16970</name>
</gene>